<evidence type="ECO:0000259" key="9">
    <source>
        <dbReference type="PROSITE" id="PS00651"/>
    </source>
</evidence>
<reference evidence="10 11" key="1">
    <citation type="submission" date="2024-12" db="EMBL/GenBank/DDBJ databases">
        <authorList>
            <person name="Lee Y."/>
        </authorList>
    </citation>
    <scope>NUCLEOTIDE SEQUENCE [LARGE SCALE GENOMIC DNA]</scope>
    <source>
        <strain evidence="10 11">03SUJ4</strain>
    </source>
</reference>
<comment type="caution">
    <text evidence="10">The sequence shown here is derived from an EMBL/GenBank/DDBJ whole genome shotgun (WGS) entry which is preliminary data.</text>
</comment>
<dbReference type="InterPro" id="IPR036791">
    <property type="entry name" value="Ribosomal_bL9_C_sf"/>
</dbReference>
<comment type="similarity">
    <text evidence="1 7">Belongs to the bacterial ribosomal protein bL9 family.</text>
</comment>
<gene>
    <name evidence="7 10" type="primary">rplI</name>
    <name evidence="10" type="ORF">ACK2TP_15580</name>
</gene>
<dbReference type="InterPro" id="IPR020070">
    <property type="entry name" value="Ribosomal_bL9_N"/>
</dbReference>
<evidence type="ECO:0000256" key="4">
    <source>
        <dbReference type="ARBA" id="ARBA00022980"/>
    </source>
</evidence>
<comment type="function">
    <text evidence="7">Binds to the 23S rRNA.</text>
</comment>
<dbReference type="Gene3D" id="3.10.430.100">
    <property type="entry name" value="Ribosomal protein L9, C-terminal domain"/>
    <property type="match status" value="1"/>
</dbReference>
<dbReference type="Pfam" id="PF01281">
    <property type="entry name" value="Ribosomal_L9_N"/>
    <property type="match status" value="1"/>
</dbReference>
<dbReference type="Gene3D" id="3.40.5.10">
    <property type="entry name" value="Ribosomal protein L9, N-terminal domain"/>
    <property type="match status" value="1"/>
</dbReference>
<evidence type="ECO:0000256" key="1">
    <source>
        <dbReference type="ARBA" id="ARBA00010605"/>
    </source>
</evidence>
<keyword evidence="3 7" id="KW-0694">RNA-binding</keyword>
<accession>A0ABW9KNP2</accession>
<feature type="region of interest" description="Disordered" evidence="8">
    <location>
        <begin position="146"/>
        <end position="183"/>
    </location>
</feature>
<dbReference type="NCBIfam" id="TIGR00158">
    <property type="entry name" value="L9"/>
    <property type="match status" value="1"/>
</dbReference>
<sequence length="183" mass="20532">MEVILKEDVDSLGHRGDVVKVANGYGRNYLLPQRLAIEATAANKAVIVQMKESAIRKAAKDKAAATEQADKLNAVEMTFERKVGANDVLFGSVTAADIAAEFAKQGYEIDRRKILLDEPLKQLGEFHVPVKLFREINAHVKVTVKSDDPNYVPGQKPEIVSDEDPIERYGQDEDDDDYRDRRY</sequence>
<dbReference type="InterPro" id="IPR020594">
    <property type="entry name" value="Ribosomal_bL9_bac/chp"/>
</dbReference>
<dbReference type="PROSITE" id="PS00651">
    <property type="entry name" value="RIBOSOMAL_L9"/>
    <property type="match status" value="1"/>
</dbReference>
<dbReference type="Proteomes" id="UP001634747">
    <property type="component" value="Unassembled WGS sequence"/>
</dbReference>
<dbReference type="GO" id="GO:0005840">
    <property type="term" value="C:ribosome"/>
    <property type="evidence" value="ECO:0007669"/>
    <property type="project" value="UniProtKB-KW"/>
</dbReference>
<dbReference type="Pfam" id="PF03948">
    <property type="entry name" value="Ribosomal_L9_C"/>
    <property type="match status" value="1"/>
</dbReference>
<keyword evidence="2 7" id="KW-0699">rRNA-binding</keyword>
<evidence type="ECO:0000256" key="8">
    <source>
        <dbReference type="SAM" id="MobiDB-lite"/>
    </source>
</evidence>
<dbReference type="InterPro" id="IPR009027">
    <property type="entry name" value="Ribosomal_bL9/RNase_H1_N"/>
</dbReference>
<keyword evidence="11" id="KW-1185">Reference proteome</keyword>
<keyword evidence="5 7" id="KW-0687">Ribonucleoprotein</keyword>
<evidence type="ECO:0000256" key="7">
    <source>
        <dbReference type="HAMAP-Rule" id="MF_00503"/>
    </source>
</evidence>
<evidence type="ECO:0000256" key="6">
    <source>
        <dbReference type="ARBA" id="ARBA00035292"/>
    </source>
</evidence>
<dbReference type="InterPro" id="IPR000244">
    <property type="entry name" value="Ribosomal_bL9"/>
</dbReference>
<organism evidence="10 11">
    <name type="scientific">Terriglobus aquaticus</name>
    <dbReference type="NCBI Taxonomy" id="940139"/>
    <lineage>
        <taxon>Bacteria</taxon>
        <taxon>Pseudomonadati</taxon>
        <taxon>Acidobacteriota</taxon>
        <taxon>Terriglobia</taxon>
        <taxon>Terriglobales</taxon>
        <taxon>Acidobacteriaceae</taxon>
        <taxon>Terriglobus</taxon>
    </lineage>
</organism>
<evidence type="ECO:0000313" key="11">
    <source>
        <dbReference type="Proteomes" id="UP001634747"/>
    </source>
</evidence>
<dbReference type="PANTHER" id="PTHR21368">
    <property type="entry name" value="50S RIBOSOMAL PROTEIN L9"/>
    <property type="match status" value="1"/>
</dbReference>
<proteinExistence type="inferred from homology"/>
<dbReference type="HAMAP" id="MF_00503">
    <property type="entry name" value="Ribosomal_bL9"/>
    <property type="match status" value="1"/>
</dbReference>
<evidence type="ECO:0000256" key="3">
    <source>
        <dbReference type="ARBA" id="ARBA00022884"/>
    </source>
</evidence>
<dbReference type="InterPro" id="IPR020069">
    <property type="entry name" value="Ribosomal_bL9_C"/>
</dbReference>
<evidence type="ECO:0000256" key="5">
    <source>
        <dbReference type="ARBA" id="ARBA00023274"/>
    </source>
</evidence>
<dbReference type="InterPro" id="IPR036935">
    <property type="entry name" value="Ribosomal_bL9_N_sf"/>
</dbReference>
<name>A0ABW9KNP2_9BACT</name>
<dbReference type="RefSeq" id="WP_263414637.1">
    <property type="nucleotide sequence ID" value="NZ_BAABBH010000001.1"/>
</dbReference>
<dbReference type="SUPFAM" id="SSF55653">
    <property type="entry name" value="Ribosomal protein L9 C-domain"/>
    <property type="match status" value="1"/>
</dbReference>
<dbReference type="EMBL" id="JBJYXY010000001">
    <property type="protein sequence ID" value="MFN2977192.1"/>
    <property type="molecule type" value="Genomic_DNA"/>
</dbReference>
<feature type="domain" description="Ribosomal protein L9" evidence="9">
    <location>
        <begin position="13"/>
        <end position="40"/>
    </location>
</feature>
<dbReference type="SUPFAM" id="SSF55658">
    <property type="entry name" value="L9 N-domain-like"/>
    <property type="match status" value="1"/>
</dbReference>
<evidence type="ECO:0000256" key="2">
    <source>
        <dbReference type="ARBA" id="ARBA00022730"/>
    </source>
</evidence>
<keyword evidence="4 7" id="KW-0689">Ribosomal protein</keyword>
<evidence type="ECO:0000313" key="10">
    <source>
        <dbReference type="EMBL" id="MFN2977192.1"/>
    </source>
</evidence>
<protein>
    <recommendedName>
        <fullName evidence="6 7">Large ribosomal subunit protein bL9</fullName>
    </recommendedName>
</protein>